<dbReference type="Proteomes" id="UP000095209">
    <property type="component" value="Unassembled WGS sequence"/>
</dbReference>
<feature type="transmembrane region" description="Helical" evidence="1">
    <location>
        <begin position="6"/>
        <end position="23"/>
    </location>
</feature>
<dbReference type="EMBL" id="MJEH01000012">
    <property type="protein sequence ID" value="OEH93413.1"/>
    <property type="molecule type" value="Genomic_DNA"/>
</dbReference>
<dbReference type="STRING" id="1305675.BFG57_12145"/>
<dbReference type="Pfam" id="PF11127">
    <property type="entry name" value="YgaP-like_TM"/>
    <property type="match status" value="1"/>
</dbReference>
<reference evidence="3 4" key="1">
    <citation type="submission" date="2016-08" db="EMBL/GenBank/DDBJ databases">
        <title>Genome of Bacillus solimangrovi GH2-4.</title>
        <authorList>
            <person name="Lim S."/>
            <person name="Kim B.-C."/>
        </authorList>
    </citation>
    <scope>NUCLEOTIDE SEQUENCE [LARGE SCALE GENOMIC DNA]</scope>
    <source>
        <strain evidence="3 4">GH2-4</strain>
    </source>
</reference>
<keyword evidence="4" id="KW-1185">Reference proteome</keyword>
<gene>
    <name evidence="3" type="ORF">BFG57_12145</name>
</gene>
<dbReference type="AlphaFoldDB" id="A0A1E5LH59"/>
<comment type="caution">
    <text evidence="3">The sequence shown here is derived from an EMBL/GenBank/DDBJ whole genome shotgun (WGS) entry which is preliminary data.</text>
</comment>
<organism evidence="3 4">
    <name type="scientific">Bacillus solimangrovi</name>
    <dbReference type="NCBI Taxonomy" id="1305675"/>
    <lineage>
        <taxon>Bacteria</taxon>
        <taxon>Bacillati</taxon>
        <taxon>Bacillota</taxon>
        <taxon>Bacilli</taxon>
        <taxon>Bacillales</taxon>
        <taxon>Bacillaceae</taxon>
        <taxon>Bacillus</taxon>
    </lineage>
</organism>
<evidence type="ECO:0000313" key="3">
    <source>
        <dbReference type="EMBL" id="OEH93413.1"/>
    </source>
</evidence>
<evidence type="ECO:0000259" key="2">
    <source>
        <dbReference type="Pfam" id="PF11127"/>
    </source>
</evidence>
<protein>
    <recommendedName>
        <fullName evidence="2">Inner membrane protein YgaP-like transmembrane domain-containing protein</fullName>
    </recommendedName>
</protein>
<dbReference type="InterPro" id="IPR021309">
    <property type="entry name" value="YgaP-like_TM"/>
</dbReference>
<evidence type="ECO:0000256" key="1">
    <source>
        <dbReference type="SAM" id="Phobius"/>
    </source>
</evidence>
<accession>A0A1E5LH59</accession>
<feature type="domain" description="Inner membrane protein YgaP-like transmembrane" evidence="2">
    <location>
        <begin position="1"/>
        <end position="61"/>
    </location>
</feature>
<name>A0A1E5LH59_9BACI</name>
<proteinExistence type="predicted"/>
<sequence>MKPNISLINALMRITCGFTILAWGTSKMVRRPYCASYLWVTMAGAMKVAEGITRYCPMVAMYDQMKHYQCACDEEHKHQEEEIVNPS</sequence>
<keyword evidence="1" id="KW-0472">Membrane</keyword>
<evidence type="ECO:0000313" key="4">
    <source>
        <dbReference type="Proteomes" id="UP000095209"/>
    </source>
</evidence>
<keyword evidence="1" id="KW-1133">Transmembrane helix</keyword>
<keyword evidence="1" id="KW-0812">Transmembrane</keyword>